<dbReference type="Pfam" id="PF11720">
    <property type="entry name" value="Inhibitor_I78"/>
    <property type="match status" value="1"/>
</dbReference>
<gene>
    <name evidence="1" type="ORF">IV417_08325</name>
</gene>
<dbReference type="RefSeq" id="WP_327793624.1">
    <property type="nucleotide sequence ID" value="NZ_JADQAZ010000002.1"/>
</dbReference>
<keyword evidence="2" id="KW-1185">Reference proteome</keyword>
<dbReference type="PROSITE" id="PS51257">
    <property type="entry name" value="PROKAR_LIPOPROTEIN"/>
    <property type="match status" value="1"/>
</dbReference>
<dbReference type="Proteomes" id="UP001315686">
    <property type="component" value="Unassembled WGS sequence"/>
</dbReference>
<dbReference type="Gene3D" id="3.30.10.10">
    <property type="entry name" value="Trypsin Inhibitor V, subunit A"/>
    <property type="match status" value="1"/>
</dbReference>
<evidence type="ECO:0008006" key="3">
    <source>
        <dbReference type="Google" id="ProtNLM"/>
    </source>
</evidence>
<organism evidence="1 2">
    <name type="scientific">Harenicola maris</name>
    <dbReference type="NCBI Taxonomy" id="2841044"/>
    <lineage>
        <taxon>Bacteria</taxon>
        <taxon>Pseudomonadati</taxon>
        <taxon>Pseudomonadota</taxon>
        <taxon>Alphaproteobacteria</taxon>
        <taxon>Rhodobacterales</taxon>
        <taxon>Paracoccaceae</taxon>
        <taxon>Harenicola</taxon>
    </lineage>
</organism>
<evidence type="ECO:0000313" key="1">
    <source>
        <dbReference type="EMBL" id="MBT0957389.1"/>
    </source>
</evidence>
<sequence length="102" mass="11252">MKQAILWVGILTLCACATTVEEDDQFTTPEVDDGLEEREPDTCDSEALGITLGQNKSVVPDLGLTRPYRVLGREDIATQEYNPARVNFYTNDDGIILRVSCG</sequence>
<dbReference type="EMBL" id="JADQAZ010000002">
    <property type="protein sequence ID" value="MBT0957389.1"/>
    <property type="molecule type" value="Genomic_DNA"/>
</dbReference>
<proteinExistence type="predicted"/>
<accession>A0AAP2G8D9</accession>
<protein>
    <recommendedName>
        <fullName evidence="3">Peptidase inhibitor I78 family protein</fullName>
    </recommendedName>
</protein>
<dbReference type="AlphaFoldDB" id="A0AAP2G8D9"/>
<dbReference type="InterPro" id="IPR021719">
    <property type="entry name" value="Prot_inh_I78"/>
</dbReference>
<comment type="caution">
    <text evidence="1">The sequence shown here is derived from an EMBL/GenBank/DDBJ whole genome shotgun (WGS) entry which is preliminary data.</text>
</comment>
<name>A0AAP2G8D9_9RHOB</name>
<evidence type="ECO:0000313" key="2">
    <source>
        <dbReference type="Proteomes" id="UP001315686"/>
    </source>
</evidence>
<reference evidence="1 2" key="1">
    <citation type="journal article" date="2021" name="Arch. Microbiol.">
        <title>Harenicola maris gen. nov., sp. nov. isolated from the Sea of Japan shallow sediments.</title>
        <authorList>
            <person name="Romanenko L.A."/>
            <person name="Kurilenko V.V."/>
            <person name="Chernysheva N.Y."/>
            <person name="Tekutyeva L.A."/>
            <person name="Velansky P.V."/>
            <person name="Svetashev V.I."/>
            <person name="Isaeva M.P."/>
        </authorList>
    </citation>
    <scope>NUCLEOTIDE SEQUENCE [LARGE SCALE GENOMIC DNA]</scope>
    <source>
        <strain evidence="1 2">KMM 3653</strain>
    </source>
</reference>